<dbReference type="InterPro" id="IPR039765">
    <property type="entry name" value="Yip5/YIPF1/YIPF2"/>
</dbReference>
<keyword evidence="5 6" id="KW-0472">Membrane</keyword>
<dbReference type="InterPro" id="IPR006977">
    <property type="entry name" value="Yip1_dom"/>
</dbReference>
<evidence type="ECO:0000256" key="4">
    <source>
        <dbReference type="ARBA" id="ARBA00022989"/>
    </source>
</evidence>
<name>A0A8S1WY64_PAROT</name>
<reference evidence="8" key="1">
    <citation type="submission" date="2021-01" db="EMBL/GenBank/DDBJ databases">
        <authorList>
            <consortium name="Genoscope - CEA"/>
            <person name="William W."/>
        </authorList>
    </citation>
    <scope>NUCLEOTIDE SEQUENCE</scope>
</reference>
<feature type="transmembrane region" description="Helical" evidence="6">
    <location>
        <begin position="143"/>
        <end position="166"/>
    </location>
</feature>
<dbReference type="OrthoDB" id="10256463at2759"/>
<dbReference type="OMA" id="MFQINFY"/>
<protein>
    <recommendedName>
        <fullName evidence="6">Protein YIPF</fullName>
    </recommendedName>
</protein>
<evidence type="ECO:0000313" key="9">
    <source>
        <dbReference type="Proteomes" id="UP000683925"/>
    </source>
</evidence>
<feature type="transmembrane region" description="Helical" evidence="6">
    <location>
        <begin position="238"/>
        <end position="263"/>
    </location>
</feature>
<dbReference type="PANTHER" id="PTHR12822:SF2">
    <property type="entry name" value="PROTEIN YIPF"/>
    <property type="match status" value="1"/>
</dbReference>
<evidence type="ECO:0000313" key="8">
    <source>
        <dbReference type="EMBL" id="CAD8195014.1"/>
    </source>
</evidence>
<keyword evidence="3 6" id="KW-0812">Transmembrane</keyword>
<sequence length="292" mass="33083">MSSNGSALKGSATPDLAKQVLAQKLAQQIVNQIVSDDVIDDKIEEEENQNKEPTCCQMFCAPFTLKYYQPFFNDLTSKVIAQKLWASFFPFKATFFEIQDGKPDLYGPVWIYATLVFAVAAAGNISGYLATPSNIAFHYNFEFIPTASSLLFGIAFLVPFAIYMVMKMLGGRHLHLTSVICIYAYAQTCIIPVCIVCSIPNPQLQWGALIYGMINSSLFLIVNYWGELEKNIQAKKHIVIWLIAGCQVVLLLLFKMYFFLYVYTNPYTGSRFDQLTKIVHTDHSFLHHHQQH</sequence>
<dbReference type="GO" id="GO:0000139">
    <property type="term" value="C:Golgi membrane"/>
    <property type="evidence" value="ECO:0007669"/>
    <property type="project" value="UniProtKB-SubCell"/>
</dbReference>
<accession>A0A8S1WY64</accession>
<dbReference type="Pfam" id="PF04893">
    <property type="entry name" value="Yip1"/>
    <property type="match status" value="1"/>
</dbReference>
<dbReference type="EMBL" id="CAJJDP010000108">
    <property type="protein sequence ID" value="CAD8195014.1"/>
    <property type="molecule type" value="Genomic_DNA"/>
</dbReference>
<feature type="transmembrane region" description="Helical" evidence="6">
    <location>
        <begin position="208"/>
        <end position="226"/>
    </location>
</feature>
<gene>
    <name evidence="8" type="ORF">POCTA_138.1.T1080066</name>
</gene>
<comment type="caution">
    <text evidence="8">The sequence shown here is derived from an EMBL/GenBank/DDBJ whole genome shotgun (WGS) entry which is preliminary data.</text>
</comment>
<proteinExistence type="inferred from homology"/>
<dbReference type="Proteomes" id="UP000683925">
    <property type="component" value="Unassembled WGS sequence"/>
</dbReference>
<feature type="transmembrane region" description="Helical" evidence="6">
    <location>
        <begin position="178"/>
        <end position="202"/>
    </location>
</feature>
<evidence type="ECO:0000256" key="2">
    <source>
        <dbReference type="ARBA" id="ARBA00010596"/>
    </source>
</evidence>
<dbReference type="AlphaFoldDB" id="A0A8S1WY64"/>
<organism evidence="8 9">
    <name type="scientific">Paramecium octaurelia</name>
    <dbReference type="NCBI Taxonomy" id="43137"/>
    <lineage>
        <taxon>Eukaryota</taxon>
        <taxon>Sar</taxon>
        <taxon>Alveolata</taxon>
        <taxon>Ciliophora</taxon>
        <taxon>Intramacronucleata</taxon>
        <taxon>Oligohymenophorea</taxon>
        <taxon>Peniculida</taxon>
        <taxon>Parameciidae</taxon>
        <taxon>Paramecium</taxon>
    </lineage>
</organism>
<evidence type="ECO:0000256" key="1">
    <source>
        <dbReference type="ARBA" id="ARBA00004141"/>
    </source>
</evidence>
<dbReference type="GO" id="GO:0031267">
    <property type="term" value="F:small GTPase binding"/>
    <property type="evidence" value="ECO:0007669"/>
    <property type="project" value="InterPro"/>
</dbReference>
<keyword evidence="9" id="KW-1185">Reference proteome</keyword>
<keyword evidence="4 6" id="KW-1133">Transmembrane helix</keyword>
<evidence type="ECO:0000259" key="7">
    <source>
        <dbReference type="Pfam" id="PF04893"/>
    </source>
</evidence>
<feature type="domain" description="Yip1" evidence="7">
    <location>
        <begin position="90"/>
        <end position="227"/>
    </location>
</feature>
<comment type="subcellular location">
    <subcellularLocation>
        <location evidence="6">Golgi apparatus membrane</location>
        <topology evidence="6">Multi-pass membrane protein</topology>
    </subcellularLocation>
    <subcellularLocation>
        <location evidence="1">Membrane</location>
        <topology evidence="1">Multi-pass membrane protein</topology>
    </subcellularLocation>
</comment>
<feature type="transmembrane region" description="Helical" evidence="6">
    <location>
        <begin position="109"/>
        <end position="131"/>
    </location>
</feature>
<evidence type="ECO:0000256" key="5">
    <source>
        <dbReference type="ARBA" id="ARBA00023136"/>
    </source>
</evidence>
<dbReference type="GO" id="GO:0016192">
    <property type="term" value="P:vesicle-mediated transport"/>
    <property type="evidence" value="ECO:0007669"/>
    <property type="project" value="InterPro"/>
</dbReference>
<evidence type="ECO:0000256" key="6">
    <source>
        <dbReference type="RuleBase" id="RU361264"/>
    </source>
</evidence>
<comment type="similarity">
    <text evidence="2 6">Belongs to the YIP1 family.</text>
</comment>
<dbReference type="PANTHER" id="PTHR12822">
    <property type="entry name" value="PROTEIN YIPF"/>
    <property type="match status" value="1"/>
</dbReference>
<evidence type="ECO:0000256" key="3">
    <source>
        <dbReference type="ARBA" id="ARBA00022692"/>
    </source>
</evidence>